<comment type="subcellular location">
    <subcellularLocation>
        <location evidence="10 11">Cytoplasm</location>
    </subcellularLocation>
</comment>
<feature type="domain" description="Mur ligase C-terminal" evidence="13">
    <location>
        <begin position="319"/>
        <end position="445"/>
    </location>
</feature>
<evidence type="ECO:0000259" key="13">
    <source>
        <dbReference type="Pfam" id="PF02875"/>
    </source>
</evidence>
<dbReference type="InterPro" id="IPR005863">
    <property type="entry name" value="UDP-N-AcMur_synth"/>
</dbReference>
<dbReference type="AlphaFoldDB" id="A0A0K6GRI1"/>
<keyword evidence="2 10" id="KW-0436">Ligase</keyword>
<keyword evidence="9 10" id="KW-0961">Cell wall biogenesis/degradation</keyword>
<evidence type="ECO:0000256" key="8">
    <source>
        <dbReference type="ARBA" id="ARBA00023306"/>
    </source>
</evidence>
<dbReference type="GO" id="GO:0047480">
    <property type="term" value="F:UDP-N-acetylmuramoyl-tripeptide-D-alanyl-D-alanine ligase activity"/>
    <property type="evidence" value="ECO:0007669"/>
    <property type="project" value="UniProtKB-UniRule"/>
</dbReference>
<accession>A0A0K6GRI1</accession>
<name>A0A0K6GRI1_9BACL</name>
<dbReference type="STRING" id="1325335.GCA_001418025_02450"/>
<dbReference type="InterPro" id="IPR036565">
    <property type="entry name" value="Mur-like_cat_sf"/>
</dbReference>
<dbReference type="GO" id="GO:0005524">
    <property type="term" value="F:ATP binding"/>
    <property type="evidence" value="ECO:0007669"/>
    <property type="project" value="UniProtKB-UniRule"/>
</dbReference>
<dbReference type="RefSeq" id="WP_055441970.1">
    <property type="nucleotide sequence ID" value="NZ_BAABDZ010000008.1"/>
</dbReference>
<dbReference type="InterPro" id="IPR036615">
    <property type="entry name" value="Mur_ligase_C_dom_sf"/>
</dbReference>
<feature type="domain" description="Mur ligase N-terminal catalytic" evidence="12">
    <location>
        <begin position="27"/>
        <end position="101"/>
    </location>
</feature>
<dbReference type="GO" id="GO:0008766">
    <property type="term" value="F:UDP-N-acetylmuramoylalanyl-D-glutamyl-2,6-diaminopimelate-D-alanyl-D-alanine ligase activity"/>
    <property type="evidence" value="ECO:0007669"/>
    <property type="project" value="RHEA"/>
</dbReference>
<evidence type="ECO:0000256" key="9">
    <source>
        <dbReference type="ARBA" id="ARBA00023316"/>
    </source>
</evidence>
<evidence type="ECO:0000256" key="4">
    <source>
        <dbReference type="ARBA" id="ARBA00022741"/>
    </source>
</evidence>
<dbReference type="SUPFAM" id="SSF63418">
    <property type="entry name" value="MurE/MurF N-terminal domain"/>
    <property type="match status" value="1"/>
</dbReference>
<dbReference type="EC" id="6.3.2.10" evidence="10 11"/>
<keyword evidence="3 10" id="KW-0132">Cell division</keyword>
<evidence type="ECO:0000259" key="14">
    <source>
        <dbReference type="Pfam" id="PF08245"/>
    </source>
</evidence>
<dbReference type="NCBIfam" id="TIGR01143">
    <property type="entry name" value="murF"/>
    <property type="match status" value="1"/>
</dbReference>
<dbReference type="Proteomes" id="UP000182738">
    <property type="component" value="Unassembled WGS sequence"/>
</dbReference>
<dbReference type="InterPro" id="IPR051046">
    <property type="entry name" value="MurCDEF_CellWall_CoF430Synth"/>
</dbReference>
<feature type="binding site" evidence="10">
    <location>
        <begin position="113"/>
        <end position="119"/>
    </location>
    <ligand>
        <name>ATP</name>
        <dbReference type="ChEBI" id="CHEBI:30616"/>
    </ligand>
</feature>
<keyword evidence="8 10" id="KW-0131">Cell cycle</keyword>
<evidence type="ECO:0000256" key="5">
    <source>
        <dbReference type="ARBA" id="ARBA00022840"/>
    </source>
</evidence>
<proteinExistence type="inferred from homology"/>
<comment type="pathway">
    <text evidence="10 11">Cell wall biogenesis; peptidoglycan biosynthesis.</text>
</comment>
<comment type="function">
    <text evidence="10 11">Involved in cell wall formation. Catalyzes the final step in the synthesis of UDP-N-acetylmuramoyl-pentapeptide, the precursor of murein.</text>
</comment>
<dbReference type="InterPro" id="IPR004101">
    <property type="entry name" value="Mur_ligase_C"/>
</dbReference>
<dbReference type="PANTHER" id="PTHR43024:SF1">
    <property type="entry name" value="UDP-N-ACETYLMURAMOYL-TRIPEPTIDE--D-ALANYL-D-ALANINE LIGASE"/>
    <property type="match status" value="1"/>
</dbReference>
<keyword evidence="6 10" id="KW-0133">Cell shape</keyword>
<comment type="similarity">
    <text evidence="10">Belongs to the MurCDEF family. MurF subfamily.</text>
</comment>
<dbReference type="OrthoDB" id="9801978at2"/>
<dbReference type="Pfam" id="PF02875">
    <property type="entry name" value="Mur_ligase_C"/>
    <property type="match status" value="1"/>
</dbReference>
<sequence length="458" mass="50843">MLTRSLADVQMMIPGSMIDERYASVMIHGVSTDTRTIERGNLYVPLKGATFNGHQFVKEAFDKGAVAALWSKHEPNAPTDVPLIFVEDSLVALQQLAHAYRKQLRTRIIGVTGSNGKTTTKDMIASLLGTVYRVQKTEGNLNNHIGVPLTLLRLKEETEYAVVEMGMSGFGEIELLSTLAEPDVAIITNIGESHLQELGSREGIATAKFEIVKGLQRDGLFIYHGDEPLLQARVQRSSLSHIQTFGMEPTNDYYPLDIRVQADGTAFTVNRWSDETFHMPLLGRHHVMNALAAIAVARFASVDVAHMKEGFLRLSVTKMRTEVIKRPDGVTIINDAYNASPTSMRAALELLGQLTGYRKKIAIVGDMLELGEQEITFHEQIGEMIDPQKIDYVLTYGERAKAIAEQASKRFSKGHVRSYHDKVELATDLQKIAEAGDIILLKASRGMRLEEIISLLNK</sequence>
<dbReference type="Gene3D" id="3.40.1390.10">
    <property type="entry name" value="MurE/MurF, N-terminal domain"/>
    <property type="match status" value="1"/>
</dbReference>
<dbReference type="Pfam" id="PF08245">
    <property type="entry name" value="Mur_ligase_M"/>
    <property type="match status" value="1"/>
</dbReference>
<dbReference type="SUPFAM" id="SSF53623">
    <property type="entry name" value="MurD-like peptide ligases, catalytic domain"/>
    <property type="match status" value="1"/>
</dbReference>
<evidence type="ECO:0000313" key="16">
    <source>
        <dbReference type="Proteomes" id="UP000182738"/>
    </source>
</evidence>
<dbReference type="GO" id="GO:0051301">
    <property type="term" value="P:cell division"/>
    <property type="evidence" value="ECO:0007669"/>
    <property type="project" value="UniProtKB-KW"/>
</dbReference>
<keyword evidence="4 10" id="KW-0547">Nucleotide-binding</keyword>
<evidence type="ECO:0000256" key="6">
    <source>
        <dbReference type="ARBA" id="ARBA00022960"/>
    </source>
</evidence>
<dbReference type="Pfam" id="PF01225">
    <property type="entry name" value="Mur_ligase"/>
    <property type="match status" value="1"/>
</dbReference>
<dbReference type="GO" id="GO:0071555">
    <property type="term" value="P:cell wall organization"/>
    <property type="evidence" value="ECO:0007669"/>
    <property type="project" value="UniProtKB-KW"/>
</dbReference>
<evidence type="ECO:0000256" key="1">
    <source>
        <dbReference type="ARBA" id="ARBA00022490"/>
    </source>
</evidence>
<dbReference type="UniPathway" id="UPA00219"/>
<gene>
    <name evidence="10" type="primary">murF</name>
    <name evidence="15" type="ORF">Ga0061060_12221</name>
</gene>
<dbReference type="InterPro" id="IPR000713">
    <property type="entry name" value="Mur_ligase_N"/>
</dbReference>
<dbReference type="PANTHER" id="PTHR43024">
    <property type="entry name" value="UDP-N-ACETYLMURAMOYL-TRIPEPTIDE--D-ALANYL-D-ALANINE LIGASE"/>
    <property type="match status" value="1"/>
</dbReference>
<dbReference type="EMBL" id="CYGZ01000022">
    <property type="protein sequence ID" value="CUA81138.1"/>
    <property type="molecule type" value="Genomic_DNA"/>
</dbReference>
<evidence type="ECO:0000259" key="12">
    <source>
        <dbReference type="Pfam" id="PF01225"/>
    </source>
</evidence>
<reference evidence="16" key="1">
    <citation type="submission" date="2015-08" db="EMBL/GenBank/DDBJ databases">
        <authorList>
            <person name="Varghese N."/>
        </authorList>
    </citation>
    <scope>NUCLEOTIDE SEQUENCE [LARGE SCALE GENOMIC DNA]</scope>
    <source>
        <strain evidence="16">DSM 27374</strain>
    </source>
</reference>
<protein>
    <recommendedName>
        <fullName evidence="10 11">UDP-N-acetylmuramoyl-tripeptide--D-alanyl-D-alanine ligase</fullName>
        <ecNumber evidence="10 11">6.3.2.10</ecNumber>
    </recommendedName>
    <alternativeName>
        <fullName evidence="10">D-alanyl-D-alanine-adding enzyme</fullName>
    </alternativeName>
</protein>
<dbReference type="Gene3D" id="3.40.1190.10">
    <property type="entry name" value="Mur-like, catalytic domain"/>
    <property type="match status" value="1"/>
</dbReference>
<comment type="catalytic activity">
    <reaction evidence="10 11">
        <text>D-alanyl-D-alanine + UDP-N-acetyl-alpha-D-muramoyl-L-alanyl-gamma-D-glutamyl-meso-2,6-diaminopimelate + ATP = UDP-N-acetyl-alpha-D-muramoyl-L-alanyl-gamma-D-glutamyl-meso-2,6-diaminopimeloyl-D-alanyl-D-alanine + ADP + phosphate + H(+)</text>
        <dbReference type="Rhea" id="RHEA:28374"/>
        <dbReference type="ChEBI" id="CHEBI:15378"/>
        <dbReference type="ChEBI" id="CHEBI:30616"/>
        <dbReference type="ChEBI" id="CHEBI:43474"/>
        <dbReference type="ChEBI" id="CHEBI:57822"/>
        <dbReference type="ChEBI" id="CHEBI:61386"/>
        <dbReference type="ChEBI" id="CHEBI:83905"/>
        <dbReference type="ChEBI" id="CHEBI:456216"/>
        <dbReference type="EC" id="6.3.2.10"/>
    </reaction>
</comment>
<keyword evidence="16" id="KW-1185">Reference proteome</keyword>
<evidence type="ECO:0000256" key="11">
    <source>
        <dbReference type="RuleBase" id="RU004136"/>
    </source>
</evidence>
<organism evidence="15 16">
    <name type="scientific">Anoxybacillus suryakundensis</name>
    <dbReference type="NCBI Taxonomy" id="1325335"/>
    <lineage>
        <taxon>Bacteria</taxon>
        <taxon>Bacillati</taxon>
        <taxon>Bacillota</taxon>
        <taxon>Bacilli</taxon>
        <taxon>Bacillales</taxon>
        <taxon>Anoxybacillaceae</taxon>
        <taxon>Anoxybacillus</taxon>
    </lineage>
</organism>
<dbReference type="HAMAP" id="MF_02019">
    <property type="entry name" value="MurF"/>
    <property type="match status" value="1"/>
</dbReference>
<dbReference type="InterPro" id="IPR035911">
    <property type="entry name" value="MurE/MurF_N"/>
</dbReference>
<dbReference type="InterPro" id="IPR013221">
    <property type="entry name" value="Mur_ligase_cen"/>
</dbReference>
<evidence type="ECO:0000256" key="10">
    <source>
        <dbReference type="HAMAP-Rule" id="MF_02019"/>
    </source>
</evidence>
<keyword evidence="7 10" id="KW-0573">Peptidoglycan synthesis</keyword>
<dbReference type="Gene3D" id="3.90.190.20">
    <property type="entry name" value="Mur ligase, C-terminal domain"/>
    <property type="match status" value="1"/>
</dbReference>
<keyword evidence="5 10" id="KW-0067">ATP-binding</keyword>
<evidence type="ECO:0000313" key="15">
    <source>
        <dbReference type="EMBL" id="CUA81138.1"/>
    </source>
</evidence>
<evidence type="ECO:0000256" key="2">
    <source>
        <dbReference type="ARBA" id="ARBA00022598"/>
    </source>
</evidence>
<dbReference type="GO" id="GO:0009252">
    <property type="term" value="P:peptidoglycan biosynthetic process"/>
    <property type="evidence" value="ECO:0007669"/>
    <property type="project" value="UniProtKB-UniRule"/>
</dbReference>
<keyword evidence="1 10" id="KW-0963">Cytoplasm</keyword>
<evidence type="ECO:0000256" key="7">
    <source>
        <dbReference type="ARBA" id="ARBA00022984"/>
    </source>
</evidence>
<evidence type="ECO:0000256" key="3">
    <source>
        <dbReference type="ARBA" id="ARBA00022618"/>
    </source>
</evidence>
<feature type="domain" description="Mur ligase central" evidence="14">
    <location>
        <begin position="111"/>
        <end position="297"/>
    </location>
</feature>
<dbReference type="SUPFAM" id="SSF53244">
    <property type="entry name" value="MurD-like peptide ligases, peptide-binding domain"/>
    <property type="match status" value="1"/>
</dbReference>
<dbReference type="GO" id="GO:0008360">
    <property type="term" value="P:regulation of cell shape"/>
    <property type="evidence" value="ECO:0007669"/>
    <property type="project" value="UniProtKB-KW"/>
</dbReference>
<dbReference type="GO" id="GO:0005737">
    <property type="term" value="C:cytoplasm"/>
    <property type="evidence" value="ECO:0007669"/>
    <property type="project" value="UniProtKB-SubCell"/>
</dbReference>